<reference evidence="2" key="1">
    <citation type="submission" date="2017-09" db="EMBL/GenBank/DDBJ databases">
        <title>Depth-based differentiation of microbial function through sediment-hosted aquifers and enrichment of novel symbionts in the deep terrestrial subsurface.</title>
        <authorList>
            <person name="Probst A.J."/>
            <person name="Ladd B."/>
            <person name="Jarett J.K."/>
            <person name="Geller-Mcgrath D.E."/>
            <person name="Sieber C.M.K."/>
            <person name="Emerson J.B."/>
            <person name="Anantharaman K."/>
            <person name="Thomas B.C."/>
            <person name="Malmstrom R."/>
            <person name="Stieglmeier M."/>
            <person name="Klingl A."/>
            <person name="Woyke T."/>
            <person name="Ryan C.M."/>
            <person name="Banfield J.F."/>
        </authorList>
    </citation>
    <scope>NUCLEOTIDE SEQUENCE [LARGE SCALE GENOMIC DNA]</scope>
</reference>
<dbReference type="AlphaFoldDB" id="A0A2M7D694"/>
<evidence type="ECO:0000313" key="1">
    <source>
        <dbReference type="EMBL" id="PIV38540.1"/>
    </source>
</evidence>
<protein>
    <submittedName>
        <fullName evidence="1">Uncharacterized protein</fullName>
    </submittedName>
</protein>
<dbReference type="EMBL" id="PEUE01000036">
    <property type="protein sequence ID" value="PIV38540.1"/>
    <property type="molecule type" value="Genomic_DNA"/>
</dbReference>
<comment type="caution">
    <text evidence="1">The sequence shown here is derived from an EMBL/GenBank/DDBJ whole genome shotgun (WGS) entry which is preliminary data.</text>
</comment>
<sequence>METAKEKFLKVYANLPLGIREEIILILEGKPITWNVAYLEVNNNTKNSQEILRKLEELKIL</sequence>
<organism evidence="1 2">
    <name type="scientific">Candidatus Portnoybacteria bacterium CG02_land_8_20_14_3_00_45_8</name>
    <dbReference type="NCBI Taxonomy" id="1974807"/>
    <lineage>
        <taxon>Bacteria</taxon>
        <taxon>Candidatus Portnoyibacteriota</taxon>
    </lineage>
</organism>
<accession>A0A2M7D694</accession>
<dbReference type="Proteomes" id="UP000229247">
    <property type="component" value="Unassembled WGS sequence"/>
</dbReference>
<gene>
    <name evidence="1" type="ORF">COS30_01515</name>
</gene>
<proteinExistence type="predicted"/>
<name>A0A2M7D694_9BACT</name>
<evidence type="ECO:0000313" key="2">
    <source>
        <dbReference type="Proteomes" id="UP000229247"/>
    </source>
</evidence>